<gene>
    <name evidence="2" type="ORF">EMPG_12401</name>
</gene>
<evidence type="ECO:0000256" key="1">
    <source>
        <dbReference type="SAM" id="MobiDB-lite"/>
    </source>
</evidence>
<keyword evidence="3" id="KW-1185">Reference proteome</keyword>
<organism evidence="2 3">
    <name type="scientific">Blastomyces silverae</name>
    <dbReference type="NCBI Taxonomy" id="2060906"/>
    <lineage>
        <taxon>Eukaryota</taxon>
        <taxon>Fungi</taxon>
        <taxon>Dikarya</taxon>
        <taxon>Ascomycota</taxon>
        <taxon>Pezizomycotina</taxon>
        <taxon>Eurotiomycetes</taxon>
        <taxon>Eurotiomycetidae</taxon>
        <taxon>Onygenales</taxon>
        <taxon>Ajellomycetaceae</taxon>
        <taxon>Blastomyces</taxon>
    </lineage>
</organism>
<sequence length="145" mass="16486">MPNGHWPVTLEQTSRMIDSSKTNSSSEQTQYNNTEYSAMTSQFASSMTSTQDTFRSVTNTQTYGIPLKSDRRSEIQNYRAWYLQVQSMDLMILVLIRAEEHHLDLLDEVPLTVPATPSLEEQHFSVKPQTPTTKFGGSAKPQNLR</sequence>
<evidence type="ECO:0000313" key="3">
    <source>
        <dbReference type="Proteomes" id="UP000053573"/>
    </source>
</evidence>
<dbReference type="AlphaFoldDB" id="A0A0H1BN75"/>
<comment type="caution">
    <text evidence="2">The sequence shown here is derived from an EMBL/GenBank/DDBJ whole genome shotgun (WGS) entry which is preliminary data.</text>
</comment>
<feature type="region of interest" description="Disordered" evidence="1">
    <location>
        <begin position="121"/>
        <end position="145"/>
    </location>
</feature>
<reference evidence="3" key="1">
    <citation type="journal article" date="2015" name="PLoS Genet.">
        <title>The dynamic genome and transcriptome of the human fungal pathogen Blastomyces and close relative Emmonsia.</title>
        <authorList>
            <person name="Munoz J.F."/>
            <person name="Gauthier G.M."/>
            <person name="Desjardins C.A."/>
            <person name="Gallo J.E."/>
            <person name="Holder J."/>
            <person name="Sullivan T.D."/>
            <person name="Marty A.J."/>
            <person name="Carmen J.C."/>
            <person name="Chen Z."/>
            <person name="Ding L."/>
            <person name="Gujja S."/>
            <person name="Magrini V."/>
            <person name="Misas E."/>
            <person name="Mitreva M."/>
            <person name="Priest M."/>
            <person name="Saif S."/>
            <person name="Whiston E.A."/>
            <person name="Young S."/>
            <person name="Zeng Q."/>
            <person name="Goldman W.E."/>
            <person name="Mardis E.R."/>
            <person name="Taylor J.W."/>
            <person name="McEwen J.G."/>
            <person name="Clay O.K."/>
            <person name="Klein B.S."/>
            <person name="Cuomo C.A."/>
        </authorList>
    </citation>
    <scope>NUCLEOTIDE SEQUENCE [LARGE SCALE GENOMIC DNA]</scope>
    <source>
        <strain evidence="3">UAMH 139</strain>
    </source>
</reference>
<proteinExistence type="predicted"/>
<accession>A0A0H1BN75</accession>
<dbReference type="EMBL" id="LDEV01000798">
    <property type="protein sequence ID" value="KLJ12573.1"/>
    <property type="molecule type" value="Genomic_DNA"/>
</dbReference>
<evidence type="ECO:0000313" key="2">
    <source>
        <dbReference type="EMBL" id="KLJ12573.1"/>
    </source>
</evidence>
<protein>
    <submittedName>
        <fullName evidence="2">Uncharacterized protein</fullName>
    </submittedName>
</protein>
<name>A0A0H1BN75_9EURO</name>
<feature type="compositionally biased region" description="Polar residues" evidence="1">
    <location>
        <begin position="127"/>
        <end position="145"/>
    </location>
</feature>
<dbReference type="Proteomes" id="UP000053573">
    <property type="component" value="Unassembled WGS sequence"/>
</dbReference>